<gene>
    <name evidence="2" type="ORF">DFH07DRAFT_1054517</name>
</gene>
<organism evidence="2 3">
    <name type="scientific">Mycena maculata</name>
    <dbReference type="NCBI Taxonomy" id="230809"/>
    <lineage>
        <taxon>Eukaryota</taxon>
        <taxon>Fungi</taxon>
        <taxon>Dikarya</taxon>
        <taxon>Basidiomycota</taxon>
        <taxon>Agaricomycotina</taxon>
        <taxon>Agaricomycetes</taxon>
        <taxon>Agaricomycetidae</taxon>
        <taxon>Agaricales</taxon>
        <taxon>Marasmiineae</taxon>
        <taxon>Mycenaceae</taxon>
        <taxon>Mycena</taxon>
    </lineage>
</organism>
<proteinExistence type="predicted"/>
<evidence type="ECO:0000313" key="2">
    <source>
        <dbReference type="EMBL" id="KAJ7785082.1"/>
    </source>
</evidence>
<dbReference type="Proteomes" id="UP001215280">
    <property type="component" value="Unassembled WGS sequence"/>
</dbReference>
<feature type="region of interest" description="Disordered" evidence="1">
    <location>
        <begin position="441"/>
        <end position="471"/>
    </location>
</feature>
<evidence type="ECO:0000256" key="1">
    <source>
        <dbReference type="SAM" id="MobiDB-lite"/>
    </source>
</evidence>
<comment type="caution">
    <text evidence="2">The sequence shown here is derived from an EMBL/GenBank/DDBJ whole genome shotgun (WGS) entry which is preliminary data.</text>
</comment>
<keyword evidence="3" id="KW-1185">Reference proteome</keyword>
<feature type="compositionally biased region" description="Low complexity" evidence="1">
    <location>
        <begin position="359"/>
        <end position="380"/>
    </location>
</feature>
<protein>
    <submittedName>
        <fullName evidence="2">Uncharacterized protein</fullName>
    </submittedName>
</protein>
<feature type="region of interest" description="Disordered" evidence="1">
    <location>
        <begin position="359"/>
        <end position="427"/>
    </location>
</feature>
<reference evidence="2" key="1">
    <citation type="submission" date="2023-03" db="EMBL/GenBank/DDBJ databases">
        <title>Massive genome expansion in bonnet fungi (Mycena s.s.) driven by repeated elements and novel gene families across ecological guilds.</title>
        <authorList>
            <consortium name="Lawrence Berkeley National Laboratory"/>
            <person name="Harder C.B."/>
            <person name="Miyauchi S."/>
            <person name="Viragh M."/>
            <person name="Kuo A."/>
            <person name="Thoen E."/>
            <person name="Andreopoulos B."/>
            <person name="Lu D."/>
            <person name="Skrede I."/>
            <person name="Drula E."/>
            <person name="Henrissat B."/>
            <person name="Morin E."/>
            <person name="Kohler A."/>
            <person name="Barry K."/>
            <person name="LaButti K."/>
            <person name="Morin E."/>
            <person name="Salamov A."/>
            <person name="Lipzen A."/>
            <person name="Mereny Z."/>
            <person name="Hegedus B."/>
            <person name="Baldrian P."/>
            <person name="Stursova M."/>
            <person name="Weitz H."/>
            <person name="Taylor A."/>
            <person name="Grigoriev I.V."/>
            <person name="Nagy L.G."/>
            <person name="Martin F."/>
            <person name="Kauserud H."/>
        </authorList>
    </citation>
    <scope>NUCLEOTIDE SEQUENCE</scope>
    <source>
        <strain evidence="2">CBHHK188m</strain>
    </source>
</reference>
<feature type="compositionally biased region" description="Low complexity" evidence="1">
    <location>
        <begin position="387"/>
        <end position="421"/>
    </location>
</feature>
<name>A0AAD7KGE2_9AGAR</name>
<feature type="compositionally biased region" description="Low complexity" evidence="1">
    <location>
        <begin position="452"/>
        <end position="471"/>
    </location>
</feature>
<accession>A0AAD7KGE2</accession>
<evidence type="ECO:0000313" key="3">
    <source>
        <dbReference type="Proteomes" id="UP001215280"/>
    </source>
</evidence>
<dbReference type="EMBL" id="JARJLG010000001">
    <property type="protein sequence ID" value="KAJ7785082.1"/>
    <property type="molecule type" value="Genomic_DNA"/>
</dbReference>
<sequence>MRGWSLSLFHFSLPHDGWPVDSLWLVQSALLVRPMILPCLVLVVLSLCFADVTFAAPLSSTSASSSASPSPSSNLTYDGGPLPSIAALTIEATSHLPAILPPTIAQQLNTTLTQLSPGGALDRWVTAAPISGTSLGSDNVIQSNADLASFVDVAFMDDPAQPGNGGWVDTYIQFLIEAGSTNVTEIQETALTTNLTNSTTALAAAQVKLVTAYEDANPNNVTYVGVNIWNVSRIDPLSLGVIEEWGAQGNGNYTKDDYADYTKLNATLAAVKAQVLELSEELQLAIQGNQFKINLGSYPLIFNQSMIVGGQASSSLEMLDPTDVRIAPAWGASITNNSIIPPSSVQDLPANLTTNATSASVLPSTSTSPSQSSSALNSHPVSSGPIPTSTHASSSTSPQASSSTPAHASSSNSAHAARSTAPPKQRRAISAVNAVAKSNGTVTTPIKPIRHSVSGNGTTTPSSSASGAMPSGTDPLGNIPGTLKGNLMMFSITPGSWADDLASNVAFVAKERPDVFAKYFGNGTSGMGPIGRVWTHVCVITTDDPDTPGLNTVQVLGRVWDVLPALKGLS</sequence>
<dbReference type="AlphaFoldDB" id="A0AAD7KGE2"/>